<organism evidence="1 2">
    <name type="scientific">Portunus trituberculatus</name>
    <name type="common">Swimming crab</name>
    <name type="synonym">Neptunus trituberculatus</name>
    <dbReference type="NCBI Taxonomy" id="210409"/>
    <lineage>
        <taxon>Eukaryota</taxon>
        <taxon>Metazoa</taxon>
        <taxon>Ecdysozoa</taxon>
        <taxon>Arthropoda</taxon>
        <taxon>Crustacea</taxon>
        <taxon>Multicrustacea</taxon>
        <taxon>Malacostraca</taxon>
        <taxon>Eumalacostraca</taxon>
        <taxon>Eucarida</taxon>
        <taxon>Decapoda</taxon>
        <taxon>Pleocyemata</taxon>
        <taxon>Brachyura</taxon>
        <taxon>Eubrachyura</taxon>
        <taxon>Portunoidea</taxon>
        <taxon>Portunidae</taxon>
        <taxon>Portuninae</taxon>
        <taxon>Portunus</taxon>
    </lineage>
</organism>
<dbReference type="Proteomes" id="UP000324222">
    <property type="component" value="Unassembled WGS sequence"/>
</dbReference>
<comment type="caution">
    <text evidence="1">The sequence shown here is derived from an EMBL/GenBank/DDBJ whole genome shotgun (WGS) entry which is preliminary data.</text>
</comment>
<dbReference type="AlphaFoldDB" id="A0A5B7F568"/>
<dbReference type="EMBL" id="VSRR010004722">
    <property type="protein sequence ID" value="MPC40526.1"/>
    <property type="molecule type" value="Genomic_DNA"/>
</dbReference>
<reference evidence="1 2" key="1">
    <citation type="submission" date="2019-05" db="EMBL/GenBank/DDBJ databases">
        <title>Another draft genome of Portunus trituberculatus and its Hox gene families provides insights of decapod evolution.</title>
        <authorList>
            <person name="Jeong J.-H."/>
            <person name="Song I."/>
            <person name="Kim S."/>
            <person name="Choi T."/>
            <person name="Kim D."/>
            <person name="Ryu S."/>
            <person name="Kim W."/>
        </authorList>
    </citation>
    <scope>NUCLEOTIDE SEQUENCE [LARGE SCALE GENOMIC DNA]</scope>
    <source>
        <tissue evidence="1">Muscle</tissue>
    </source>
</reference>
<accession>A0A5B7F568</accession>
<evidence type="ECO:0000313" key="2">
    <source>
        <dbReference type="Proteomes" id="UP000324222"/>
    </source>
</evidence>
<name>A0A5B7F568_PORTR</name>
<evidence type="ECO:0000313" key="1">
    <source>
        <dbReference type="EMBL" id="MPC40526.1"/>
    </source>
</evidence>
<keyword evidence="2" id="KW-1185">Reference proteome</keyword>
<protein>
    <submittedName>
        <fullName evidence="1">Uncharacterized protein</fullName>
    </submittedName>
</protein>
<gene>
    <name evidence="1" type="ORF">E2C01_034087</name>
</gene>
<sequence length="62" mass="6762">MNHRRSLNKANSYQVQTLTSVFIVNSIFDRHNSSLPTPALPCHPPGQHIAELTPAGKGVAKL</sequence>
<proteinExistence type="predicted"/>